<gene>
    <name evidence="9" type="ORF">PISL3812_03383</name>
</gene>
<feature type="transmembrane region" description="Helical" evidence="7">
    <location>
        <begin position="361"/>
        <end position="383"/>
    </location>
</feature>
<keyword evidence="5 7" id="KW-1133">Transmembrane helix</keyword>
<dbReference type="GO" id="GO:0015798">
    <property type="term" value="P:myo-inositol transport"/>
    <property type="evidence" value="ECO:0007669"/>
    <property type="project" value="UniProtKB-ARBA"/>
</dbReference>
<dbReference type="InterPro" id="IPR005828">
    <property type="entry name" value="MFS_sugar_transport-like"/>
</dbReference>
<dbReference type="OrthoDB" id="5290825at2759"/>
<evidence type="ECO:0000256" key="5">
    <source>
        <dbReference type="ARBA" id="ARBA00022989"/>
    </source>
</evidence>
<feature type="transmembrane region" description="Helical" evidence="7">
    <location>
        <begin position="427"/>
        <end position="447"/>
    </location>
</feature>
<dbReference type="InterPro" id="IPR020846">
    <property type="entry name" value="MFS_dom"/>
</dbReference>
<dbReference type="InterPro" id="IPR036259">
    <property type="entry name" value="MFS_trans_sf"/>
</dbReference>
<sequence>MASIKSHKGEVEHIEDHGHTTLKEYTKNVNARVVNPLSGIPKDILFDQISRFCTDHGLHDKEEIFKKGALVAQLPDDFEHIEELDENDKYHLRREITNPWRLPRDLYFTIALCSLGSAIQGWDNTGANGANLSFPEEFGIVDNTWLTGFINSAPTVFGLFSSWAADPLNNWLGRRGVIFLTGLFCVFPVLAQGFTQNWWGLLLCRMFMGFGMGVKISTIPIMTSETVPAAIRGGLVMSFQLWVAFGIFINSEVQAARDLYYAHCQIIEEQNSFGGSSLVGRVVELFAIPRLRRATLGGAIAMTAQQFSGINIMSFYSSTIFSQAGYTTFQCLMASFGFGLVNFVFAFPAIWSIDSFGRRNLLLFTFPNMAWCLIVAGCCFLIPDSVGARVPLIALFVYIFTAFYSPGIGPVPFVYAAECFPLSHREIGVALCVCWNNIIGSILSLTFPSLLADITPTGAFGFYAGLNMLAFVVIFLFLPETKQRTLEELDYIFGVPTRRHAAYQLRTWLPWFVRKWVLGQRHVKLEPLYRLEGFSHDQRKHSVSVEPSA</sequence>
<name>A0A0U1LSK3_TALIS</name>
<comment type="similarity">
    <text evidence="2">Belongs to the major facilitator superfamily. Sugar transporter (TC 2.A.1.1) family.</text>
</comment>
<dbReference type="Proteomes" id="UP000054383">
    <property type="component" value="Unassembled WGS sequence"/>
</dbReference>
<dbReference type="Pfam" id="PF00083">
    <property type="entry name" value="Sugar_tr"/>
    <property type="match status" value="2"/>
</dbReference>
<dbReference type="PROSITE" id="PS00216">
    <property type="entry name" value="SUGAR_TRANSPORT_1"/>
    <property type="match status" value="1"/>
</dbReference>
<dbReference type="GO" id="GO:0016020">
    <property type="term" value="C:membrane"/>
    <property type="evidence" value="ECO:0007669"/>
    <property type="project" value="UniProtKB-SubCell"/>
</dbReference>
<comment type="subcellular location">
    <subcellularLocation>
        <location evidence="1">Membrane</location>
        <topology evidence="1">Multi-pass membrane protein</topology>
    </subcellularLocation>
</comment>
<dbReference type="Gene3D" id="1.20.1250.20">
    <property type="entry name" value="MFS general substrate transporter like domains"/>
    <property type="match status" value="2"/>
</dbReference>
<feature type="transmembrane region" description="Helical" evidence="7">
    <location>
        <begin position="197"/>
        <end position="217"/>
    </location>
</feature>
<feature type="transmembrane region" description="Helical" evidence="7">
    <location>
        <begin position="395"/>
        <end position="415"/>
    </location>
</feature>
<organism evidence="9 10">
    <name type="scientific">Talaromyces islandicus</name>
    <name type="common">Penicillium islandicum</name>
    <dbReference type="NCBI Taxonomy" id="28573"/>
    <lineage>
        <taxon>Eukaryota</taxon>
        <taxon>Fungi</taxon>
        <taxon>Dikarya</taxon>
        <taxon>Ascomycota</taxon>
        <taxon>Pezizomycotina</taxon>
        <taxon>Eurotiomycetes</taxon>
        <taxon>Eurotiomycetidae</taxon>
        <taxon>Eurotiales</taxon>
        <taxon>Trichocomaceae</taxon>
        <taxon>Talaromyces</taxon>
        <taxon>Talaromyces sect. Islandici</taxon>
    </lineage>
</organism>
<feature type="domain" description="Major facilitator superfamily (MFS) profile" evidence="8">
    <location>
        <begin position="109"/>
        <end position="482"/>
    </location>
</feature>
<evidence type="ECO:0000256" key="2">
    <source>
        <dbReference type="ARBA" id="ARBA00010992"/>
    </source>
</evidence>
<evidence type="ECO:0000313" key="10">
    <source>
        <dbReference type="Proteomes" id="UP000054383"/>
    </source>
</evidence>
<dbReference type="InterPro" id="IPR005829">
    <property type="entry name" value="Sugar_transporter_CS"/>
</dbReference>
<evidence type="ECO:0000313" key="9">
    <source>
        <dbReference type="EMBL" id="CRG86377.1"/>
    </source>
</evidence>
<evidence type="ECO:0000256" key="4">
    <source>
        <dbReference type="ARBA" id="ARBA00022692"/>
    </source>
</evidence>
<keyword evidence="4 7" id="KW-0812">Transmembrane</keyword>
<evidence type="ECO:0000256" key="6">
    <source>
        <dbReference type="ARBA" id="ARBA00023136"/>
    </source>
</evidence>
<protein>
    <submittedName>
        <fullName evidence="9">Putative metabolite transport protein YncC</fullName>
    </submittedName>
</protein>
<dbReference type="EMBL" id="CVMT01000002">
    <property type="protein sequence ID" value="CRG86377.1"/>
    <property type="molecule type" value="Genomic_DNA"/>
</dbReference>
<reference evidence="9 10" key="1">
    <citation type="submission" date="2015-04" db="EMBL/GenBank/DDBJ databases">
        <authorList>
            <person name="Syromyatnikov M.Y."/>
            <person name="Popov V.N."/>
        </authorList>
    </citation>
    <scope>NUCLEOTIDE SEQUENCE [LARGE SCALE GENOMIC DNA]</scope>
    <source>
        <strain evidence="9">WF-38-12</strain>
    </source>
</reference>
<keyword evidence="10" id="KW-1185">Reference proteome</keyword>
<dbReference type="AlphaFoldDB" id="A0A0U1LSK3"/>
<feature type="transmembrane region" description="Helical" evidence="7">
    <location>
        <begin position="229"/>
        <end position="249"/>
    </location>
</feature>
<dbReference type="GO" id="GO:0022857">
    <property type="term" value="F:transmembrane transporter activity"/>
    <property type="evidence" value="ECO:0007669"/>
    <property type="project" value="InterPro"/>
</dbReference>
<proteinExistence type="inferred from homology"/>
<accession>A0A0U1LSK3</accession>
<evidence type="ECO:0000256" key="1">
    <source>
        <dbReference type="ARBA" id="ARBA00004141"/>
    </source>
</evidence>
<dbReference type="PROSITE" id="PS50850">
    <property type="entry name" value="MFS"/>
    <property type="match status" value="1"/>
</dbReference>
<feature type="transmembrane region" description="Helical" evidence="7">
    <location>
        <begin position="459"/>
        <end position="478"/>
    </location>
</feature>
<evidence type="ECO:0000256" key="7">
    <source>
        <dbReference type="SAM" id="Phobius"/>
    </source>
</evidence>
<dbReference type="PRINTS" id="PR00171">
    <property type="entry name" value="SUGRTRNSPORT"/>
</dbReference>
<dbReference type="PANTHER" id="PTHR48020:SF4">
    <property type="entry name" value="SYMPORT, PUTATIVE (AFU_ORTHOLOGUE AFUA_3G11790)-RELATED"/>
    <property type="match status" value="1"/>
</dbReference>
<dbReference type="InterPro" id="IPR050814">
    <property type="entry name" value="Myo-inositol_Transporter"/>
</dbReference>
<evidence type="ECO:0000256" key="3">
    <source>
        <dbReference type="ARBA" id="ARBA00022448"/>
    </source>
</evidence>
<dbReference type="InterPro" id="IPR003663">
    <property type="entry name" value="Sugar/inositol_transpt"/>
</dbReference>
<dbReference type="GO" id="GO:0015791">
    <property type="term" value="P:polyol transmembrane transport"/>
    <property type="evidence" value="ECO:0007669"/>
    <property type="project" value="UniProtKB-ARBA"/>
</dbReference>
<evidence type="ECO:0000259" key="8">
    <source>
        <dbReference type="PROSITE" id="PS50850"/>
    </source>
</evidence>
<keyword evidence="3" id="KW-0813">Transport</keyword>
<feature type="transmembrane region" description="Helical" evidence="7">
    <location>
        <begin position="172"/>
        <end position="191"/>
    </location>
</feature>
<dbReference type="PANTHER" id="PTHR48020">
    <property type="entry name" value="PROTON MYO-INOSITOL COTRANSPORTER"/>
    <property type="match status" value="1"/>
</dbReference>
<feature type="transmembrane region" description="Helical" evidence="7">
    <location>
        <begin position="324"/>
        <end position="349"/>
    </location>
</feature>
<keyword evidence="6 7" id="KW-0472">Membrane</keyword>
<dbReference type="SUPFAM" id="SSF103473">
    <property type="entry name" value="MFS general substrate transporter"/>
    <property type="match status" value="1"/>
</dbReference>